<evidence type="ECO:0000313" key="7">
    <source>
        <dbReference type="Proteomes" id="UP001152747"/>
    </source>
</evidence>
<dbReference type="AlphaFoldDB" id="A0A9P1J3H6"/>
<dbReference type="SUPFAM" id="SSF64602">
    <property type="entry name" value="F1 ATPase inhibitor, IF1, C-terminal domain"/>
    <property type="match status" value="1"/>
</dbReference>
<accession>A0A9P1J3H6</accession>
<keyword evidence="3 4" id="KW-0496">Mitochondrion</keyword>
<keyword evidence="7" id="KW-1185">Reference proteome</keyword>
<feature type="region of interest" description="Disordered" evidence="5">
    <location>
        <begin position="41"/>
        <end position="70"/>
    </location>
</feature>
<sequence length="70" mass="8206">MSSSQNPLGERGRVLEEEYFRKQQKEQLDALKSSLQKDIADKQDELKNHSEVLEQHQKRLANIEERAAKK</sequence>
<dbReference type="GO" id="GO:0042030">
    <property type="term" value="F:ATPase inhibitor activity"/>
    <property type="evidence" value="ECO:0007669"/>
    <property type="project" value="InterPro"/>
</dbReference>
<dbReference type="GO" id="GO:0005739">
    <property type="term" value="C:mitochondrion"/>
    <property type="evidence" value="ECO:0007669"/>
    <property type="project" value="UniProtKB-SubCell"/>
</dbReference>
<evidence type="ECO:0000313" key="6">
    <source>
        <dbReference type="EMBL" id="CAI5455836.1"/>
    </source>
</evidence>
<comment type="subcellular location">
    <subcellularLocation>
        <location evidence="1 4">Mitochondrion</location>
    </subcellularLocation>
</comment>
<dbReference type="Proteomes" id="UP001152747">
    <property type="component" value="Unassembled WGS sequence"/>
</dbReference>
<organism evidence="6 7">
    <name type="scientific">Caenorhabditis angaria</name>
    <dbReference type="NCBI Taxonomy" id="860376"/>
    <lineage>
        <taxon>Eukaryota</taxon>
        <taxon>Metazoa</taxon>
        <taxon>Ecdysozoa</taxon>
        <taxon>Nematoda</taxon>
        <taxon>Chromadorea</taxon>
        <taxon>Rhabditida</taxon>
        <taxon>Rhabditina</taxon>
        <taxon>Rhabditomorpha</taxon>
        <taxon>Rhabditoidea</taxon>
        <taxon>Rhabditidae</taxon>
        <taxon>Peloderinae</taxon>
        <taxon>Caenorhabditis</taxon>
    </lineage>
</organism>
<proteinExistence type="inferred from homology"/>
<evidence type="ECO:0000256" key="3">
    <source>
        <dbReference type="ARBA" id="ARBA00023128"/>
    </source>
</evidence>
<evidence type="ECO:0000256" key="1">
    <source>
        <dbReference type="ARBA" id="ARBA00004173"/>
    </source>
</evidence>
<comment type="caution">
    <text evidence="6">The sequence shown here is derived from an EMBL/GenBank/DDBJ whole genome shotgun (WGS) entry which is preliminary data.</text>
</comment>
<evidence type="ECO:0000256" key="4">
    <source>
        <dbReference type="RuleBase" id="RU368087"/>
    </source>
</evidence>
<dbReference type="InterPro" id="IPR007648">
    <property type="entry name" value="ATPase_inhibitor_mt"/>
</dbReference>
<dbReference type="Pfam" id="PF04568">
    <property type="entry name" value="IATP"/>
    <property type="match status" value="1"/>
</dbReference>
<comment type="function">
    <text evidence="4">Thought to be a regulatory component of the ATP-synthesizing complex in the mitochondria.</text>
</comment>
<gene>
    <name evidence="6" type="ORF">CAMP_LOCUS18473</name>
</gene>
<reference evidence="6" key="1">
    <citation type="submission" date="2022-11" db="EMBL/GenBank/DDBJ databases">
        <authorList>
            <person name="Kikuchi T."/>
        </authorList>
    </citation>
    <scope>NUCLEOTIDE SEQUENCE</scope>
    <source>
        <strain evidence="6">PS1010</strain>
    </source>
</reference>
<name>A0A9P1J3H6_9PELO</name>
<evidence type="ECO:0000256" key="5">
    <source>
        <dbReference type="SAM" id="MobiDB-lite"/>
    </source>
</evidence>
<evidence type="ECO:0000256" key="2">
    <source>
        <dbReference type="ARBA" id="ARBA00010901"/>
    </source>
</evidence>
<protein>
    <recommendedName>
        <fullName evidence="4">ATPase inhibitor, mitochondrial</fullName>
    </recommendedName>
</protein>
<dbReference type="Gene3D" id="1.20.5.500">
    <property type="entry name" value="Single helix bin"/>
    <property type="match status" value="1"/>
</dbReference>
<comment type="similarity">
    <text evidence="2 4">Belongs to the ATPase inhibitor family.</text>
</comment>
<dbReference type="OrthoDB" id="10045676at2759"/>
<dbReference type="EMBL" id="CANHGI010000006">
    <property type="protein sequence ID" value="CAI5455836.1"/>
    <property type="molecule type" value="Genomic_DNA"/>
</dbReference>